<evidence type="ECO:0000313" key="8">
    <source>
        <dbReference type="Proteomes" id="UP000189229"/>
    </source>
</evidence>
<evidence type="ECO:0000256" key="5">
    <source>
        <dbReference type="SAM" id="MobiDB-lite"/>
    </source>
</evidence>
<organism evidence="7 8">
    <name type="scientific">Mycobacterium kansasii</name>
    <dbReference type="NCBI Taxonomy" id="1768"/>
    <lineage>
        <taxon>Bacteria</taxon>
        <taxon>Bacillati</taxon>
        <taxon>Actinomycetota</taxon>
        <taxon>Actinomycetes</taxon>
        <taxon>Mycobacteriales</taxon>
        <taxon>Mycobacteriaceae</taxon>
        <taxon>Mycobacterium</taxon>
    </lineage>
</organism>
<dbReference type="InterPro" id="IPR009057">
    <property type="entry name" value="Homeodomain-like_sf"/>
</dbReference>
<accession>A0A1V3WI11</accession>
<evidence type="ECO:0000259" key="6">
    <source>
        <dbReference type="PROSITE" id="PS50977"/>
    </source>
</evidence>
<sequence length="363" mass="39125">MRLSQPDDRTARARIRDEALRLFAEHDPAAVTMRDIATAAGVSAALVIRHYGSKDGLIEAVDNHVVATFDVLLTEITGQTPDQSAVPSLLDGLATHLPPDSPIPAYLSRMLLAGGAAGSTLFARLFRLSKTALDAMVAAGTASPGADPEIRAAFLLVNDLALLTLRPRLIEVLGVDPLAATGMQRWPGRCSRSTATDYAVPDGGMEANNVPISQGRRTAVALPQAHARAHLDLSRTRRCPVRIADPDARTHRPQVRRPAQCGARGGRSSRPAHLCRRLRLRPESPVVPQHRGQPARAGLRRQPRPAAATARVLDQPHADRALAAYRSRHPRAWRHLKPALEQTLGTAITDTGTPLPLVELRLG</sequence>
<dbReference type="Proteomes" id="UP000189229">
    <property type="component" value="Unassembled WGS sequence"/>
</dbReference>
<dbReference type="InterPro" id="IPR001647">
    <property type="entry name" value="HTH_TetR"/>
</dbReference>
<evidence type="ECO:0000256" key="1">
    <source>
        <dbReference type="ARBA" id="ARBA00023015"/>
    </source>
</evidence>
<name>A0A1V3WI11_MYCKA</name>
<dbReference type="GO" id="GO:0000976">
    <property type="term" value="F:transcription cis-regulatory region binding"/>
    <property type="evidence" value="ECO:0007669"/>
    <property type="project" value="TreeGrafter"/>
</dbReference>
<dbReference type="EMBL" id="MVBM01000009">
    <property type="protein sequence ID" value="OOK66472.1"/>
    <property type="molecule type" value="Genomic_DNA"/>
</dbReference>
<keyword evidence="3" id="KW-0804">Transcription</keyword>
<evidence type="ECO:0000256" key="4">
    <source>
        <dbReference type="PROSITE-ProRule" id="PRU00335"/>
    </source>
</evidence>
<evidence type="ECO:0000256" key="3">
    <source>
        <dbReference type="ARBA" id="ARBA00023163"/>
    </source>
</evidence>
<feature type="region of interest" description="Disordered" evidence="5">
    <location>
        <begin position="285"/>
        <end position="306"/>
    </location>
</feature>
<dbReference type="PROSITE" id="PS50977">
    <property type="entry name" value="HTH_TETR_2"/>
    <property type="match status" value="1"/>
</dbReference>
<dbReference type="InterPro" id="IPR050109">
    <property type="entry name" value="HTH-type_TetR-like_transc_reg"/>
</dbReference>
<dbReference type="AlphaFoldDB" id="A0A1V3WI11"/>
<reference evidence="7 8" key="1">
    <citation type="submission" date="2017-02" db="EMBL/GenBank/DDBJ databases">
        <title>Complete genome sequences of Mycobacterium kansasii strains isolated from rhesus macaques.</title>
        <authorList>
            <person name="Panda A."/>
            <person name="Nagaraj S."/>
            <person name="Zhao X."/>
            <person name="Tettelin H."/>
            <person name="Detolla L.J."/>
        </authorList>
    </citation>
    <scope>NUCLEOTIDE SEQUENCE [LARGE SCALE GENOMIC DNA]</scope>
    <source>
        <strain evidence="7 8">11-3813</strain>
    </source>
</reference>
<dbReference type="InterPro" id="IPR041484">
    <property type="entry name" value="TetR_C_25"/>
</dbReference>
<dbReference type="Pfam" id="PF00440">
    <property type="entry name" value="TetR_N"/>
    <property type="match status" value="1"/>
</dbReference>
<dbReference type="SUPFAM" id="SSF46689">
    <property type="entry name" value="Homeodomain-like"/>
    <property type="match status" value="1"/>
</dbReference>
<protein>
    <submittedName>
        <fullName evidence="7">Bacterial regulatory s, tetR family protein</fullName>
    </submittedName>
</protein>
<feature type="region of interest" description="Disordered" evidence="5">
    <location>
        <begin position="248"/>
        <end position="271"/>
    </location>
</feature>
<evidence type="ECO:0000256" key="2">
    <source>
        <dbReference type="ARBA" id="ARBA00023125"/>
    </source>
</evidence>
<dbReference type="GO" id="GO:0003700">
    <property type="term" value="F:DNA-binding transcription factor activity"/>
    <property type="evidence" value="ECO:0007669"/>
    <property type="project" value="TreeGrafter"/>
</dbReference>
<keyword evidence="1" id="KW-0805">Transcription regulation</keyword>
<feature type="DNA-binding region" description="H-T-H motif" evidence="4">
    <location>
        <begin position="32"/>
        <end position="51"/>
    </location>
</feature>
<gene>
    <name evidence="7" type="ORF">BZL30_8362</name>
</gene>
<comment type="caution">
    <text evidence="7">The sequence shown here is derived from an EMBL/GenBank/DDBJ whole genome shotgun (WGS) entry which is preliminary data.</text>
</comment>
<feature type="domain" description="HTH tetR-type" evidence="6">
    <location>
        <begin position="9"/>
        <end position="69"/>
    </location>
</feature>
<evidence type="ECO:0000313" key="7">
    <source>
        <dbReference type="EMBL" id="OOK66472.1"/>
    </source>
</evidence>
<dbReference type="PANTHER" id="PTHR30055">
    <property type="entry name" value="HTH-TYPE TRANSCRIPTIONAL REGULATOR RUTR"/>
    <property type="match status" value="1"/>
</dbReference>
<dbReference type="Pfam" id="PF17933">
    <property type="entry name" value="TetR_C_25"/>
    <property type="match status" value="1"/>
</dbReference>
<dbReference type="Gene3D" id="1.10.357.10">
    <property type="entry name" value="Tetracycline Repressor, domain 2"/>
    <property type="match status" value="1"/>
</dbReference>
<proteinExistence type="predicted"/>
<dbReference type="PANTHER" id="PTHR30055:SF234">
    <property type="entry name" value="HTH-TYPE TRANSCRIPTIONAL REGULATOR BETI"/>
    <property type="match status" value="1"/>
</dbReference>
<keyword evidence="2 4" id="KW-0238">DNA-binding</keyword>